<evidence type="ECO:0000313" key="1">
    <source>
        <dbReference type="EMBL" id="KEC66895.1"/>
    </source>
</evidence>
<proteinExistence type="predicted"/>
<protein>
    <submittedName>
        <fullName evidence="1">Uncharacterized protein</fullName>
    </submittedName>
</protein>
<name>A0ABR4SUX1_BARQI</name>
<reference evidence="1 2" key="1">
    <citation type="submission" date="2012-04" db="EMBL/GenBank/DDBJ databases">
        <title>The Genome Sequence of Bartonella quintana JK 68.</title>
        <authorList>
            <consortium name="The Broad Institute Genome Sequencing Platform"/>
            <consortium name="The Broad Institute Genome Sequencing Center for Infectious Disease"/>
            <person name="Feldgarden M."/>
            <person name="Kirby J."/>
            <person name="Kosoy M."/>
            <person name="Birtles R."/>
            <person name="Probert W.S."/>
            <person name="Chiaraviglio L."/>
            <person name="Walker B."/>
            <person name="Young S.K."/>
            <person name="Zeng Q."/>
            <person name="Gargeya S."/>
            <person name="Fitzgerald M."/>
            <person name="Haas B."/>
            <person name="Abouelleil A."/>
            <person name="Alvarado L."/>
            <person name="Arachchi H.M."/>
            <person name="Berlin A.M."/>
            <person name="Chapman S.B."/>
            <person name="Goldberg J."/>
            <person name="Griggs A."/>
            <person name="Gujja S."/>
            <person name="Hansen M."/>
            <person name="Howarth C."/>
            <person name="Imamovic A."/>
            <person name="Larimer J."/>
            <person name="McCowen C."/>
            <person name="Montmayeur A."/>
            <person name="Murphy C."/>
            <person name="Neiman D."/>
            <person name="Pearson M."/>
            <person name="Priest M."/>
            <person name="Roberts A."/>
            <person name="Saif S."/>
            <person name="Shea T."/>
            <person name="Sisk P."/>
            <person name="Sykes S."/>
            <person name="Wortman J."/>
            <person name="Nusbaum C."/>
            <person name="Birren B."/>
        </authorList>
    </citation>
    <scope>NUCLEOTIDE SEQUENCE [LARGE SCALE GENOMIC DNA]</scope>
    <source>
        <strain evidence="1 2">JK 68</strain>
    </source>
</reference>
<gene>
    <name evidence="1" type="ORF">O7U_00169</name>
</gene>
<sequence>MLQLWYFIYLRIVGKLSVLLTHMRKAAGENPQLQSASDIIL</sequence>
<dbReference type="EMBL" id="AHPD01000002">
    <property type="protein sequence ID" value="KEC66895.1"/>
    <property type="molecule type" value="Genomic_DNA"/>
</dbReference>
<organism evidence="1 2">
    <name type="scientific">Bartonella quintana JK 68</name>
    <dbReference type="NCBI Taxonomy" id="1134503"/>
    <lineage>
        <taxon>Bacteria</taxon>
        <taxon>Pseudomonadati</taxon>
        <taxon>Pseudomonadota</taxon>
        <taxon>Alphaproteobacteria</taxon>
        <taxon>Hyphomicrobiales</taxon>
        <taxon>Bartonellaceae</taxon>
        <taxon>Bartonella</taxon>
    </lineage>
</organism>
<dbReference type="Proteomes" id="UP000027143">
    <property type="component" value="Unassembled WGS sequence"/>
</dbReference>
<comment type="caution">
    <text evidence="1">The sequence shown here is derived from an EMBL/GenBank/DDBJ whole genome shotgun (WGS) entry which is preliminary data.</text>
</comment>
<evidence type="ECO:0000313" key="2">
    <source>
        <dbReference type="Proteomes" id="UP000027143"/>
    </source>
</evidence>
<keyword evidence="2" id="KW-1185">Reference proteome</keyword>
<accession>A0ABR4SUX1</accession>